<dbReference type="Pfam" id="PF15469">
    <property type="entry name" value="Sec5"/>
    <property type="match status" value="1"/>
</dbReference>
<keyword evidence="7" id="KW-1185">Reference proteome</keyword>
<comment type="similarity">
    <text evidence="1 4">Belongs to the SEC5 family.</text>
</comment>
<dbReference type="InterPro" id="IPR039481">
    <property type="entry name" value="EXOC2/Sec5_N_dom"/>
</dbReference>
<gene>
    <name evidence="6" type="primary">SEC5A</name>
    <name evidence="6" type="ORF">DNF11_0694</name>
</gene>
<dbReference type="PANTHER" id="PTHR13043:SF1">
    <property type="entry name" value="EXOCYST COMPLEX COMPONENT 2"/>
    <property type="match status" value="1"/>
</dbReference>
<feature type="domain" description="Exocyst complex component EXOC2/Sec5 N-terminal" evidence="5">
    <location>
        <begin position="47"/>
        <end position="853"/>
    </location>
</feature>
<dbReference type="GO" id="GO:0015031">
    <property type="term" value="P:protein transport"/>
    <property type="evidence" value="ECO:0007669"/>
    <property type="project" value="UniProtKB-KW"/>
</dbReference>
<dbReference type="PANTHER" id="PTHR13043">
    <property type="entry name" value="EXOCYST COMPLEX COMPONENT SEC5"/>
    <property type="match status" value="1"/>
</dbReference>
<evidence type="ECO:0000259" key="5">
    <source>
        <dbReference type="Pfam" id="PF15469"/>
    </source>
</evidence>
<evidence type="ECO:0000256" key="3">
    <source>
        <dbReference type="ARBA" id="ARBA00022483"/>
    </source>
</evidence>
<organism evidence="6 7">
    <name type="scientific">Malassezia restricta (strain ATCC 96810 / NBRC 103918 / CBS 7877)</name>
    <name type="common">Seborrheic dermatitis infection agent</name>
    <dbReference type="NCBI Taxonomy" id="425264"/>
    <lineage>
        <taxon>Eukaryota</taxon>
        <taxon>Fungi</taxon>
        <taxon>Dikarya</taxon>
        <taxon>Basidiomycota</taxon>
        <taxon>Ustilaginomycotina</taxon>
        <taxon>Malasseziomycetes</taxon>
        <taxon>Malasseziales</taxon>
        <taxon>Malasseziaceae</taxon>
        <taxon>Malassezia</taxon>
    </lineage>
</organism>
<proteinExistence type="inferred from homology"/>
<comment type="subunit">
    <text evidence="4">Component of the exocyst complex.</text>
</comment>
<dbReference type="EMBL" id="CP033148">
    <property type="protein sequence ID" value="AYO41644.1"/>
    <property type="molecule type" value="Genomic_DNA"/>
</dbReference>
<comment type="function">
    <text evidence="4">Component of the exocyst complex involved in the docking of exocytic vesicles with fusion sites on the plasma membrane.</text>
</comment>
<evidence type="ECO:0000256" key="1">
    <source>
        <dbReference type="ARBA" id="ARBA00010578"/>
    </source>
</evidence>
<dbReference type="GO" id="GO:0006893">
    <property type="term" value="P:Golgi to plasma membrane transport"/>
    <property type="evidence" value="ECO:0007669"/>
    <property type="project" value="UniProtKB-UniRule"/>
</dbReference>
<name>A0A3G2S105_MALR7</name>
<dbReference type="InterPro" id="IPR029175">
    <property type="entry name" value="EXOC2/Sec5"/>
</dbReference>
<dbReference type="AlphaFoldDB" id="A0A3G2S105"/>
<dbReference type="GO" id="GO:0000145">
    <property type="term" value="C:exocyst"/>
    <property type="evidence" value="ECO:0007669"/>
    <property type="project" value="UniProtKB-UniRule"/>
</dbReference>
<keyword evidence="2 4" id="KW-0813">Transport</keyword>
<dbReference type="STRING" id="425264.A0A3G2S105"/>
<keyword evidence="3 4" id="KW-0268">Exocytosis</keyword>
<keyword evidence="4" id="KW-0653">Protein transport</keyword>
<evidence type="ECO:0000256" key="4">
    <source>
        <dbReference type="RuleBase" id="RU365069"/>
    </source>
</evidence>
<sequence length="861" mass="97445">MSLSVNENELLQAYELNSINPTKWEDVKRQNLGHTGDLAYSHGEDWSDPLGLRSTLPTARSDEADILSKINISSKMFDAKSFLNTVHPNATYPELSQGAAHLKKTMVQRSEALRVLVDQNFDRFVTVKATNDNVFREMSESVGSPFGAGPDEGVKALRASLAGASAQANDVFRPILENYAKSSKLRNTLGVFQRSHFFFNLPGSLHESVEAGNYEVALRDYLKGKYLLENRPGQILPIQNESNEPPTESQLAQQRRIFARVWDAVDDIMYDMQGKLVDILREPHRSVEEQEKCFEVLLCLDPSTDPVAIFLESQHAHIMTLLRSTIEHQTRAIQPHITSPTEYSDLERAKDLHECLVLVRTSYGSRPSFEKELGASHWQSIENMVSELCRVTLQSMPVFWRIAQGHASGKYTKETAILSSSIHAQSKAWAVECVALFVQSLRRFFSLESFRLRASKPLMAQLPSWVPHPCSSLCTTHYMNSILNTIADAVKELKALSIPGTSAQLQELLLDVRFQFTEVHCFQWLQDARVCHYLENWVPNSQQPSITSYLFSFSVFNRWNAREGFYLGDVRSKQGTTKDDVDNLFVSRLKDTFVQVLHTFLEGLVRAAQSEHDVPELRTLMRKYHETYTTQPRDRDTRILLSISNLSHLRSHVIGAWIKQFEDAYHVKLTTEQTQLLDTCTRIDNELLSDSVRRKGQCVQEIVRQGILESGIKWDQCPHPSNVSPFVYQALLQLVQVHAQIRATVPSLVSRVIAALVEIMADAILDAYCRIPAFNTGGMLQATLEIEFVHQTMSFHVSPKAESTLKHVYDTISQRYSASAQGQKPADMKKDLESVKHTLIASRKATALAFLCFRRPKTTGT</sequence>
<evidence type="ECO:0000313" key="7">
    <source>
        <dbReference type="Proteomes" id="UP000269793"/>
    </source>
</evidence>
<evidence type="ECO:0000313" key="6">
    <source>
        <dbReference type="EMBL" id="AYO41644.1"/>
    </source>
</evidence>
<accession>A0A3G2S105</accession>
<dbReference type="OrthoDB" id="26242at2759"/>
<reference evidence="6 7" key="1">
    <citation type="submission" date="2018-10" db="EMBL/GenBank/DDBJ databases">
        <title>Complete genome sequence of Malassezia restricta CBS 7877.</title>
        <authorList>
            <person name="Morand S.C."/>
            <person name="Bertignac M."/>
            <person name="Iltis A."/>
            <person name="Kolder I."/>
            <person name="Pirovano W."/>
            <person name="Jourdain R."/>
            <person name="Clavaud C."/>
        </authorList>
    </citation>
    <scope>NUCLEOTIDE SEQUENCE [LARGE SCALE GENOMIC DNA]</scope>
    <source>
        <strain evidence="6 7">CBS 7877</strain>
    </source>
</reference>
<evidence type="ECO:0000256" key="2">
    <source>
        <dbReference type="ARBA" id="ARBA00022448"/>
    </source>
</evidence>
<dbReference type="VEuPathDB" id="FungiDB:DNF11_0694"/>
<dbReference type="GO" id="GO:0006887">
    <property type="term" value="P:exocytosis"/>
    <property type="evidence" value="ECO:0007669"/>
    <property type="project" value="UniProtKB-KW"/>
</dbReference>
<protein>
    <recommendedName>
        <fullName evidence="4">Exocyst complex component SEC5</fullName>
    </recommendedName>
</protein>
<dbReference type="Proteomes" id="UP000269793">
    <property type="component" value="Chromosome I"/>
</dbReference>